<dbReference type="InterPro" id="IPR036875">
    <property type="entry name" value="Znf_CCHC_sf"/>
</dbReference>
<dbReference type="SUPFAM" id="SSF57756">
    <property type="entry name" value="Retrovirus zinc finger-like domains"/>
    <property type="match status" value="1"/>
</dbReference>
<evidence type="ECO:0000313" key="1">
    <source>
        <dbReference type="EMBL" id="JAD33021.1"/>
    </source>
</evidence>
<accession>A0A0A8Z2J1</accession>
<proteinExistence type="predicted"/>
<sequence>MLGKKGYNYDPKKNKFFKGNLNNPFKRKCYNYGDHGHISYDCLYPDKREVQVQEE</sequence>
<reference evidence="1" key="2">
    <citation type="journal article" date="2015" name="Data Brief">
        <title>Shoot transcriptome of the giant reed, Arundo donax.</title>
        <authorList>
            <person name="Barrero R.A."/>
            <person name="Guerrero F.D."/>
            <person name="Moolhuijzen P."/>
            <person name="Goolsby J.A."/>
            <person name="Tidwell J."/>
            <person name="Bellgard S.E."/>
            <person name="Bellgard M.I."/>
        </authorList>
    </citation>
    <scope>NUCLEOTIDE SEQUENCE</scope>
    <source>
        <tissue evidence="1">Shoot tissue taken approximately 20 cm above the soil surface</tissue>
    </source>
</reference>
<evidence type="ECO:0008006" key="2">
    <source>
        <dbReference type="Google" id="ProtNLM"/>
    </source>
</evidence>
<organism evidence="1">
    <name type="scientific">Arundo donax</name>
    <name type="common">Giant reed</name>
    <name type="synonym">Donax arundinaceus</name>
    <dbReference type="NCBI Taxonomy" id="35708"/>
    <lineage>
        <taxon>Eukaryota</taxon>
        <taxon>Viridiplantae</taxon>
        <taxon>Streptophyta</taxon>
        <taxon>Embryophyta</taxon>
        <taxon>Tracheophyta</taxon>
        <taxon>Spermatophyta</taxon>
        <taxon>Magnoliopsida</taxon>
        <taxon>Liliopsida</taxon>
        <taxon>Poales</taxon>
        <taxon>Poaceae</taxon>
        <taxon>PACMAD clade</taxon>
        <taxon>Arundinoideae</taxon>
        <taxon>Arundineae</taxon>
        <taxon>Arundo</taxon>
    </lineage>
</organism>
<dbReference type="GO" id="GO:0003676">
    <property type="term" value="F:nucleic acid binding"/>
    <property type="evidence" value="ECO:0007669"/>
    <property type="project" value="InterPro"/>
</dbReference>
<reference evidence="1" key="1">
    <citation type="submission" date="2014-09" db="EMBL/GenBank/DDBJ databases">
        <authorList>
            <person name="Magalhaes I.L.F."/>
            <person name="Oliveira U."/>
            <person name="Santos F.R."/>
            <person name="Vidigal T.H.D.A."/>
            <person name="Brescovit A.D."/>
            <person name="Santos A.J."/>
        </authorList>
    </citation>
    <scope>NUCLEOTIDE SEQUENCE</scope>
    <source>
        <tissue evidence="1">Shoot tissue taken approximately 20 cm above the soil surface</tissue>
    </source>
</reference>
<dbReference type="EMBL" id="GBRH01264874">
    <property type="protein sequence ID" value="JAD33021.1"/>
    <property type="molecule type" value="Transcribed_RNA"/>
</dbReference>
<protein>
    <recommendedName>
        <fullName evidence="2">CCHC-type domain-containing protein</fullName>
    </recommendedName>
</protein>
<dbReference type="GO" id="GO:0008270">
    <property type="term" value="F:zinc ion binding"/>
    <property type="evidence" value="ECO:0007669"/>
    <property type="project" value="InterPro"/>
</dbReference>
<dbReference type="AlphaFoldDB" id="A0A0A8Z2J1"/>
<name>A0A0A8Z2J1_ARUDO</name>